<evidence type="ECO:0000313" key="17">
    <source>
        <dbReference type="EMBL" id="MFD1736561.1"/>
    </source>
</evidence>
<evidence type="ECO:0000256" key="9">
    <source>
        <dbReference type="ARBA" id="ARBA00022984"/>
    </source>
</evidence>
<dbReference type="Gene3D" id="3.90.1310.10">
    <property type="entry name" value="Penicillin-binding protein 2a (Domain 2)"/>
    <property type="match status" value="1"/>
</dbReference>
<gene>
    <name evidence="17" type="ORF">ACFSCX_08280</name>
</gene>
<protein>
    <recommendedName>
        <fullName evidence="5">serine-type D-Ala-D-Ala carboxypeptidase</fullName>
        <ecNumber evidence="5">3.4.16.4</ecNumber>
    </recommendedName>
</protein>
<proteinExistence type="inferred from homology"/>
<dbReference type="PROSITE" id="PS51257">
    <property type="entry name" value="PROKAR_LIPOPROTEIN"/>
    <property type="match status" value="1"/>
</dbReference>
<dbReference type="Gene3D" id="3.40.710.10">
    <property type="entry name" value="DD-peptidase/beta-lactamase superfamily"/>
    <property type="match status" value="1"/>
</dbReference>
<comment type="pathway">
    <text evidence="3">Cell wall biogenesis; peptidoglycan biosynthesis.</text>
</comment>
<comment type="subcellular location">
    <subcellularLocation>
        <location evidence="2">Cell membrane</location>
    </subcellularLocation>
    <subcellularLocation>
        <location evidence="1">Membrane</location>
        <topology evidence="1">Single-pass membrane protein</topology>
    </subcellularLocation>
</comment>
<keyword evidence="10 14" id="KW-1133">Transmembrane helix</keyword>
<dbReference type="Proteomes" id="UP001597214">
    <property type="component" value="Unassembled WGS sequence"/>
</dbReference>
<keyword evidence="6" id="KW-1003">Cell membrane</keyword>
<evidence type="ECO:0000313" key="18">
    <source>
        <dbReference type="Proteomes" id="UP001597214"/>
    </source>
</evidence>
<evidence type="ECO:0000256" key="13">
    <source>
        <dbReference type="ARBA" id="ARBA00034000"/>
    </source>
</evidence>
<organism evidence="17 18">
    <name type="scientific">Bacillus salitolerans</name>
    <dbReference type="NCBI Taxonomy" id="1437434"/>
    <lineage>
        <taxon>Bacteria</taxon>
        <taxon>Bacillati</taxon>
        <taxon>Bacillota</taxon>
        <taxon>Bacilli</taxon>
        <taxon>Bacillales</taxon>
        <taxon>Bacillaceae</taxon>
        <taxon>Bacillus</taxon>
    </lineage>
</organism>
<evidence type="ECO:0000256" key="11">
    <source>
        <dbReference type="ARBA" id="ARBA00023136"/>
    </source>
</evidence>
<accession>A0ABW4LNA3</accession>
<comment type="catalytic activity">
    <reaction evidence="13">
        <text>Preferential cleavage: (Ac)2-L-Lys-D-Ala-|-D-Ala. Also transpeptidation of peptidyl-alanyl moieties that are N-acyl substituents of D-alanine.</text>
        <dbReference type="EC" id="3.4.16.4"/>
    </reaction>
</comment>
<evidence type="ECO:0000256" key="12">
    <source>
        <dbReference type="ARBA" id="ARBA00023316"/>
    </source>
</evidence>
<keyword evidence="11 14" id="KW-0472">Membrane</keyword>
<evidence type="ECO:0000256" key="1">
    <source>
        <dbReference type="ARBA" id="ARBA00004167"/>
    </source>
</evidence>
<dbReference type="Pfam" id="PF03717">
    <property type="entry name" value="PBP_dimer"/>
    <property type="match status" value="1"/>
</dbReference>
<evidence type="ECO:0000256" key="10">
    <source>
        <dbReference type="ARBA" id="ARBA00022989"/>
    </source>
</evidence>
<dbReference type="EC" id="3.4.16.4" evidence="5"/>
<evidence type="ECO:0000256" key="8">
    <source>
        <dbReference type="ARBA" id="ARBA00022960"/>
    </source>
</evidence>
<dbReference type="PANTHER" id="PTHR30627">
    <property type="entry name" value="PEPTIDOGLYCAN D,D-TRANSPEPTIDASE"/>
    <property type="match status" value="1"/>
</dbReference>
<keyword evidence="8" id="KW-0133">Cell shape</keyword>
<dbReference type="Gene3D" id="1.10.10.1230">
    <property type="entry name" value="Penicillin-binding protein, N-terminal non-catalytic domain, head sub-domain"/>
    <property type="match status" value="1"/>
</dbReference>
<dbReference type="InterPro" id="IPR050515">
    <property type="entry name" value="Beta-lactam/transpept"/>
</dbReference>
<dbReference type="SUPFAM" id="SSF56519">
    <property type="entry name" value="Penicillin binding protein dimerisation domain"/>
    <property type="match status" value="1"/>
</dbReference>
<keyword evidence="9" id="KW-0573">Peptidoglycan synthesis</keyword>
<evidence type="ECO:0000256" key="14">
    <source>
        <dbReference type="SAM" id="Phobius"/>
    </source>
</evidence>
<dbReference type="SUPFAM" id="SSF56601">
    <property type="entry name" value="beta-lactamase/transpeptidase-like"/>
    <property type="match status" value="1"/>
</dbReference>
<evidence type="ECO:0000256" key="6">
    <source>
        <dbReference type="ARBA" id="ARBA00022475"/>
    </source>
</evidence>
<dbReference type="RefSeq" id="WP_377927721.1">
    <property type="nucleotide sequence ID" value="NZ_JBHUEM010000009.1"/>
</dbReference>
<name>A0ABW4LNA3_9BACI</name>
<dbReference type="InterPro" id="IPR001460">
    <property type="entry name" value="PCN-bd_Tpept"/>
</dbReference>
<evidence type="ECO:0000259" key="16">
    <source>
        <dbReference type="Pfam" id="PF03717"/>
    </source>
</evidence>
<feature type="transmembrane region" description="Helical" evidence="14">
    <location>
        <begin position="12"/>
        <end position="39"/>
    </location>
</feature>
<comment type="caution">
    <text evidence="17">The sequence shown here is derived from an EMBL/GenBank/DDBJ whole genome shotgun (WGS) entry which is preliminary data.</text>
</comment>
<dbReference type="Pfam" id="PF00905">
    <property type="entry name" value="Transpeptidase"/>
    <property type="match status" value="1"/>
</dbReference>
<keyword evidence="18" id="KW-1185">Reference proteome</keyword>
<reference evidence="18" key="1">
    <citation type="journal article" date="2019" name="Int. J. Syst. Evol. Microbiol.">
        <title>The Global Catalogue of Microorganisms (GCM) 10K type strain sequencing project: providing services to taxonomists for standard genome sequencing and annotation.</title>
        <authorList>
            <consortium name="The Broad Institute Genomics Platform"/>
            <consortium name="The Broad Institute Genome Sequencing Center for Infectious Disease"/>
            <person name="Wu L."/>
            <person name="Ma J."/>
        </authorList>
    </citation>
    <scope>NUCLEOTIDE SEQUENCE [LARGE SCALE GENOMIC DNA]</scope>
    <source>
        <strain evidence="18">CCUG 49339</strain>
    </source>
</reference>
<keyword evidence="7 14" id="KW-0812">Transmembrane</keyword>
<keyword evidence="12" id="KW-0961">Cell wall biogenesis/degradation</keyword>
<evidence type="ECO:0000256" key="3">
    <source>
        <dbReference type="ARBA" id="ARBA00004752"/>
    </source>
</evidence>
<dbReference type="InterPro" id="IPR036138">
    <property type="entry name" value="PBP_dimer_sf"/>
</dbReference>
<feature type="domain" description="Penicillin-binding protein dimerisation" evidence="16">
    <location>
        <begin position="57"/>
        <end position="297"/>
    </location>
</feature>
<evidence type="ECO:0000256" key="4">
    <source>
        <dbReference type="ARBA" id="ARBA00007171"/>
    </source>
</evidence>
<dbReference type="EMBL" id="JBHUEM010000009">
    <property type="protein sequence ID" value="MFD1736561.1"/>
    <property type="molecule type" value="Genomic_DNA"/>
</dbReference>
<sequence length="687" mass="77535">MKNKKKKNPIPLRLNILFFIVFLLFSCLILRLGVVQIVYGENYKKEIERTDNVTVHTPVPRGKILDRHQRVMVDNLPVHAITYTAMKGISVSAKLEIANRLADIIEKDTTDLTVPDLKDYWILTKPELAEKKISNEEKKQLRVQGFDDRALYKELLNRITEEDLAALSEKDMEVAAIKREFDKGYALIPQIIKKEGVTKEELSIVSEHLSVLPGVDITTDWLREYVFGDTLKSVLGSTTSSDEGIPRENLDFYLARDYALNDRVGKSYIEQQYEDVLRGQKKKIQNVTDKTGHLLNTLVISEGQQGSDVVLTIDMDLQLAVEKIIEEELLKAKRLRGTELLESAFVVMMDPSTGEILTMAGKQIKKKQSGKYEMSDYALGNITTGYEMGSAIKGATVLTGYETGVIHPGTVMVDEPIRLKATPTKASYVNMGRVSDLTALKRSSNVYMFKIAMLLGGAYYHPNMALVLKDGTFEKMRNYFSQFGLGVKTGIDLPNEFTGYTGVSNRTGFILDLAIGQYDTYTPMQLAQYVSTIANDGFRMKPHLVKEIVNPSMDENQASQIVHSIQPEVMNRIDMDQKHIDRVQEGFRQVMQERGGTAANFFKDKFYKPAGKTGTAQAVYWGQNKEKHGSSTYNLTLVGYAPFHQPEIAFAVVVPWAHSKDNENNINKEIGERILDTYFELKARKAR</sequence>
<feature type="domain" description="Penicillin-binding protein transpeptidase" evidence="15">
    <location>
        <begin position="345"/>
        <end position="675"/>
    </location>
</feature>
<dbReference type="PANTHER" id="PTHR30627:SF2">
    <property type="entry name" value="PEPTIDOGLYCAN D,D-TRANSPEPTIDASE MRDA"/>
    <property type="match status" value="1"/>
</dbReference>
<evidence type="ECO:0000259" key="15">
    <source>
        <dbReference type="Pfam" id="PF00905"/>
    </source>
</evidence>
<evidence type="ECO:0000256" key="7">
    <source>
        <dbReference type="ARBA" id="ARBA00022692"/>
    </source>
</evidence>
<evidence type="ECO:0000256" key="2">
    <source>
        <dbReference type="ARBA" id="ARBA00004236"/>
    </source>
</evidence>
<dbReference type="InterPro" id="IPR005311">
    <property type="entry name" value="PBP_dimer"/>
</dbReference>
<evidence type="ECO:0000256" key="5">
    <source>
        <dbReference type="ARBA" id="ARBA00012448"/>
    </source>
</evidence>
<dbReference type="InterPro" id="IPR012338">
    <property type="entry name" value="Beta-lactam/transpept-like"/>
</dbReference>
<comment type="similarity">
    <text evidence="4">Belongs to the transpeptidase family.</text>
</comment>